<organism evidence="4 5">
    <name type="scientific">Amnibacterium setariae</name>
    <dbReference type="NCBI Taxonomy" id="2306585"/>
    <lineage>
        <taxon>Bacteria</taxon>
        <taxon>Bacillati</taxon>
        <taxon>Actinomycetota</taxon>
        <taxon>Actinomycetes</taxon>
        <taxon>Micrococcales</taxon>
        <taxon>Microbacteriaceae</taxon>
        <taxon>Amnibacterium</taxon>
    </lineage>
</organism>
<dbReference type="AlphaFoldDB" id="A0A3A1TTG8"/>
<dbReference type="EMBL" id="QXTG01000003">
    <property type="protein sequence ID" value="RIX26572.1"/>
    <property type="molecule type" value="Genomic_DNA"/>
</dbReference>
<keyword evidence="2" id="KW-0812">Transmembrane</keyword>
<gene>
    <name evidence="4" type="ORF">D1781_16765</name>
</gene>
<feature type="region of interest" description="Disordered" evidence="1">
    <location>
        <begin position="1"/>
        <end position="24"/>
    </location>
</feature>
<keyword evidence="2" id="KW-1133">Transmembrane helix</keyword>
<dbReference type="Proteomes" id="UP000265742">
    <property type="component" value="Unassembled WGS sequence"/>
</dbReference>
<sequence length="177" mass="19727">MSVGVGGAARVRTERRPTSLPPSREAPEQVVVRLRRSGRHLVWPAVFFLALCFGTGYWWQRLPLPWLNTAVPIVALGLTVLLSVLPLVFWLNRVTIITTRRLIVTQGFLVRERTEFLLSRASDAVLRRRPMQLLSGSGDVIVHAGAEGTLILRDVPRARLVHRAISELIERATPASA</sequence>
<evidence type="ECO:0000256" key="2">
    <source>
        <dbReference type="SAM" id="Phobius"/>
    </source>
</evidence>
<evidence type="ECO:0000313" key="4">
    <source>
        <dbReference type="EMBL" id="RIX26572.1"/>
    </source>
</evidence>
<protein>
    <submittedName>
        <fullName evidence="4">PH domain-containing protein</fullName>
    </submittedName>
</protein>
<comment type="caution">
    <text evidence="4">The sequence shown here is derived from an EMBL/GenBank/DDBJ whole genome shotgun (WGS) entry which is preliminary data.</text>
</comment>
<feature type="domain" description="YdbS-like PH" evidence="3">
    <location>
        <begin position="92"/>
        <end position="162"/>
    </location>
</feature>
<proteinExistence type="predicted"/>
<evidence type="ECO:0000256" key="1">
    <source>
        <dbReference type="SAM" id="MobiDB-lite"/>
    </source>
</evidence>
<name>A0A3A1TTG8_9MICO</name>
<accession>A0A3A1TTG8</accession>
<evidence type="ECO:0000259" key="3">
    <source>
        <dbReference type="Pfam" id="PF03703"/>
    </source>
</evidence>
<feature type="transmembrane region" description="Helical" evidence="2">
    <location>
        <begin position="71"/>
        <end position="91"/>
    </location>
</feature>
<feature type="transmembrane region" description="Helical" evidence="2">
    <location>
        <begin position="41"/>
        <end position="59"/>
    </location>
</feature>
<keyword evidence="2" id="KW-0472">Membrane</keyword>
<reference evidence="5" key="1">
    <citation type="submission" date="2018-09" db="EMBL/GenBank/DDBJ databases">
        <authorList>
            <person name="Kim I."/>
        </authorList>
    </citation>
    <scope>NUCLEOTIDE SEQUENCE [LARGE SCALE GENOMIC DNA]</scope>
    <source>
        <strain evidence="5">DD4a</strain>
    </source>
</reference>
<keyword evidence="5" id="KW-1185">Reference proteome</keyword>
<dbReference type="Pfam" id="PF03703">
    <property type="entry name" value="bPH_2"/>
    <property type="match status" value="1"/>
</dbReference>
<evidence type="ECO:0000313" key="5">
    <source>
        <dbReference type="Proteomes" id="UP000265742"/>
    </source>
</evidence>
<dbReference type="InterPro" id="IPR005182">
    <property type="entry name" value="YdbS-like_PH"/>
</dbReference>